<reference evidence="2 3" key="1">
    <citation type="journal article" date="2011" name="Proc. Natl. Acad. Sci. U.S.A.">
        <title>Niche of harmful alga Aureococcus anophagefferens revealed through ecogenomics.</title>
        <authorList>
            <person name="Gobler C.J."/>
            <person name="Berry D.L."/>
            <person name="Dyhrman S.T."/>
            <person name="Wilhelm S.W."/>
            <person name="Salamov A."/>
            <person name="Lobanov A.V."/>
            <person name="Zhang Y."/>
            <person name="Collier J.L."/>
            <person name="Wurch L.L."/>
            <person name="Kustka A.B."/>
            <person name="Dill B.D."/>
            <person name="Shah M."/>
            <person name="VerBerkmoes N.C."/>
            <person name="Kuo A."/>
            <person name="Terry A."/>
            <person name="Pangilinan J."/>
            <person name="Lindquist E.A."/>
            <person name="Lucas S."/>
            <person name="Paulsen I.T."/>
            <person name="Hattenrath-Lehmann T.K."/>
            <person name="Talmage S.C."/>
            <person name="Walker E.A."/>
            <person name="Koch F."/>
            <person name="Burson A.M."/>
            <person name="Marcoval M.A."/>
            <person name="Tang Y.Z."/>
            <person name="Lecleir G.R."/>
            <person name="Coyne K.J."/>
            <person name="Berg G.M."/>
            <person name="Bertrand E.M."/>
            <person name="Saito M.A."/>
            <person name="Gladyshev V.N."/>
            <person name="Grigoriev I.V."/>
        </authorList>
    </citation>
    <scope>NUCLEOTIDE SEQUENCE [LARGE SCALE GENOMIC DNA]</scope>
    <source>
        <strain evidence="3">CCMP 1984</strain>
    </source>
</reference>
<feature type="compositionally biased region" description="Basic and acidic residues" evidence="1">
    <location>
        <begin position="191"/>
        <end position="203"/>
    </location>
</feature>
<organism evidence="3">
    <name type="scientific">Aureococcus anophagefferens</name>
    <name type="common">Harmful bloom alga</name>
    <dbReference type="NCBI Taxonomy" id="44056"/>
    <lineage>
        <taxon>Eukaryota</taxon>
        <taxon>Sar</taxon>
        <taxon>Stramenopiles</taxon>
        <taxon>Ochrophyta</taxon>
        <taxon>Pelagophyceae</taxon>
        <taxon>Pelagomonadales</taxon>
        <taxon>Pelagomonadaceae</taxon>
        <taxon>Aureococcus</taxon>
    </lineage>
</organism>
<feature type="compositionally biased region" description="Basic and acidic residues" evidence="1">
    <location>
        <begin position="217"/>
        <end position="233"/>
    </location>
</feature>
<dbReference type="RefSeq" id="XP_009041866.1">
    <property type="nucleotide sequence ID" value="XM_009043618.1"/>
</dbReference>
<feature type="compositionally biased region" description="Polar residues" evidence="1">
    <location>
        <begin position="237"/>
        <end position="246"/>
    </location>
</feature>
<dbReference type="EMBL" id="GL833171">
    <property type="protein sequence ID" value="EGB03467.1"/>
    <property type="molecule type" value="Genomic_DNA"/>
</dbReference>
<proteinExistence type="predicted"/>
<protein>
    <submittedName>
        <fullName evidence="2">Uncharacterized protein</fullName>
    </submittedName>
</protein>
<dbReference type="Proteomes" id="UP000002729">
    <property type="component" value="Unassembled WGS sequence"/>
</dbReference>
<name>F0YN46_AURAN</name>
<dbReference type="AlphaFoldDB" id="F0YN46"/>
<dbReference type="KEGG" id="aaf:AURANDRAFT_67984"/>
<dbReference type="InParanoid" id="F0YN46"/>
<keyword evidence="3" id="KW-1185">Reference proteome</keyword>
<gene>
    <name evidence="2" type="ORF">AURANDRAFT_67984</name>
</gene>
<sequence>MPCTSIFEIPKAAPSNENTAKDPYVADMYEAPCAFCQRERGTPERRVYVIRSRRLEGARISLLPANRVSLRHQPGYRLDRWMIEEERLRKLRGKLFCERVCELRRRHRVQSGVHQRRVRGDGRAEYIEERRRDGLGHRRGVLGDNSPSGRDLAADLVSRDFLSGIRISARWVVEQQSRRKLGAEALVESRRELGGPDRVEPSRHERRVGRDGSAGEQGRDANELVEKTMERGRRGMSTDQEQQSRNAPLAREKQTARCSSSLKRS</sequence>
<feature type="compositionally biased region" description="Polar residues" evidence="1">
    <location>
        <begin position="256"/>
        <end position="265"/>
    </location>
</feature>
<evidence type="ECO:0000256" key="1">
    <source>
        <dbReference type="SAM" id="MobiDB-lite"/>
    </source>
</evidence>
<evidence type="ECO:0000313" key="3">
    <source>
        <dbReference type="Proteomes" id="UP000002729"/>
    </source>
</evidence>
<dbReference type="GeneID" id="20226538"/>
<feature type="region of interest" description="Disordered" evidence="1">
    <location>
        <begin position="191"/>
        <end position="265"/>
    </location>
</feature>
<accession>F0YN46</accession>
<evidence type="ECO:0000313" key="2">
    <source>
        <dbReference type="EMBL" id="EGB03467.1"/>
    </source>
</evidence>